<dbReference type="RefSeq" id="WP_141481368.1">
    <property type="nucleotide sequence ID" value="NZ_VICD02000050.1"/>
</dbReference>
<accession>A0A508AYE3</accession>
<gene>
    <name evidence="2" type="ORF">FKV24_003790</name>
</gene>
<dbReference type="Proteomes" id="UP000320431">
    <property type="component" value="Unassembled WGS sequence"/>
</dbReference>
<evidence type="ECO:0000259" key="1">
    <source>
        <dbReference type="Pfam" id="PF18733"/>
    </source>
</evidence>
<evidence type="ECO:0000313" key="2">
    <source>
        <dbReference type="EMBL" id="KAB8198107.1"/>
    </source>
</evidence>
<reference evidence="2 3" key="1">
    <citation type="submission" date="2019-10" db="EMBL/GenBank/DDBJ databases">
        <title>Lysobacter alkalisoli sp. nov., isolated from saline-alkaline soil.</title>
        <authorList>
            <person name="Sun J.-Q."/>
        </authorList>
    </citation>
    <scope>NUCLEOTIDE SEQUENCE [LARGE SCALE GENOMIC DNA]</scope>
    <source>
        <strain evidence="2 3">KCTC 42381</strain>
    </source>
</reference>
<feature type="domain" description="LA2681-like HEPN" evidence="1">
    <location>
        <begin position="279"/>
        <end position="487"/>
    </location>
</feature>
<dbReference type="Pfam" id="PF18733">
    <property type="entry name" value="HEPN_LA2681"/>
    <property type="match status" value="1"/>
</dbReference>
<dbReference type="EMBL" id="VICD02000050">
    <property type="protein sequence ID" value="KAB8198107.1"/>
    <property type="molecule type" value="Genomic_DNA"/>
</dbReference>
<dbReference type="InterPro" id="IPR040826">
    <property type="entry name" value="HEPN_LA2681"/>
</dbReference>
<name>A0A508AYE3_9GAMM</name>
<sequence>MECENGDGPNLDGLSDLQAFEIIGLLVDQAADEGNLTLVDHALALADQLQERDLTPEQLALLDYFRANAWACRYQQQHANSPTAWDFDQPEVGQQLLLLRQAAHGPGFAAMAPMRQCQVLTNLGNQLDTLGRFIEARACWDAAIEIDSNFWMAIANRARALMFYAEALYDSGHRCVFAYHAHRALIEAVALIASHPHLGDPHLSEKFSTFAETIARHFDLDAIAKSYRPDGGCLGRSEDERGYRRWCLSNTLFLNPLNDVDKAPIAARDILNLPSFTTSLGEPPVVIGMFNELKQAFASARWLLWEGTRAEDAHFSDRGVMLFNTLDYPSYGLGVEKLKMAFRLSYSIFDKIAYFLNYYLQLGQQEHKVNFRSIWREQNGKVLRERIAGSKNWPLRGLYWLSKDLFEEGMKNSTDPDAREIADLRNHLEHRYFKIHEYSLPAHPRDSPSYDPVAYTISRTDFERRALRLLQLARSALIYLSLAMHHEERGRNRDGLFMPMHLDIWRDNWKR</sequence>
<dbReference type="SUPFAM" id="SSF48452">
    <property type="entry name" value="TPR-like"/>
    <property type="match status" value="1"/>
</dbReference>
<evidence type="ECO:0000313" key="3">
    <source>
        <dbReference type="Proteomes" id="UP000320431"/>
    </source>
</evidence>
<dbReference type="AlphaFoldDB" id="A0A508AYE3"/>
<protein>
    <recommendedName>
        <fullName evidence="1">LA2681-like HEPN domain-containing protein</fullName>
    </recommendedName>
</protein>
<organism evidence="2 3">
    <name type="scientific">Marilutibacter maris</name>
    <dbReference type="NCBI Taxonomy" id="1605891"/>
    <lineage>
        <taxon>Bacteria</taxon>
        <taxon>Pseudomonadati</taxon>
        <taxon>Pseudomonadota</taxon>
        <taxon>Gammaproteobacteria</taxon>
        <taxon>Lysobacterales</taxon>
        <taxon>Lysobacteraceae</taxon>
        <taxon>Marilutibacter</taxon>
    </lineage>
</organism>
<dbReference type="SMART" id="SM00028">
    <property type="entry name" value="TPR"/>
    <property type="match status" value="1"/>
</dbReference>
<dbReference type="InterPro" id="IPR011990">
    <property type="entry name" value="TPR-like_helical_dom_sf"/>
</dbReference>
<dbReference type="InterPro" id="IPR019734">
    <property type="entry name" value="TPR_rpt"/>
</dbReference>
<proteinExistence type="predicted"/>
<comment type="caution">
    <text evidence="2">The sequence shown here is derived from an EMBL/GenBank/DDBJ whole genome shotgun (WGS) entry which is preliminary data.</text>
</comment>
<dbReference type="Gene3D" id="1.25.40.10">
    <property type="entry name" value="Tetratricopeptide repeat domain"/>
    <property type="match status" value="1"/>
</dbReference>